<evidence type="ECO:0000256" key="1">
    <source>
        <dbReference type="ARBA" id="ARBA00022670"/>
    </source>
</evidence>
<feature type="chain" id="PRO_5039930084" evidence="7">
    <location>
        <begin position="27"/>
        <end position="312"/>
    </location>
</feature>
<dbReference type="PANTHER" id="PTHR24253">
    <property type="entry name" value="TRANSMEMBRANE PROTEASE SERINE"/>
    <property type="match status" value="1"/>
</dbReference>
<keyword evidence="4" id="KW-1015">Disulfide bond</keyword>
<evidence type="ECO:0000256" key="5">
    <source>
        <dbReference type="RuleBase" id="RU363034"/>
    </source>
</evidence>
<evidence type="ECO:0000259" key="8">
    <source>
        <dbReference type="PROSITE" id="PS50240"/>
    </source>
</evidence>
<accession>A6K6H4</accession>
<dbReference type="AGR" id="RGD:1586868"/>
<keyword evidence="6" id="KW-0472">Membrane</keyword>
<dbReference type="EMBL" id="CH474023">
    <property type="protein sequence ID" value="EDL85334.1"/>
    <property type="molecule type" value="Genomic_DNA"/>
</dbReference>
<dbReference type="OrthoDB" id="546450at2759"/>
<dbReference type="InterPro" id="IPR043504">
    <property type="entry name" value="Peptidase_S1_PA_chymotrypsin"/>
</dbReference>
<dbReference type="CTD" id="73382"/>
<dbReference type="OMA" id="ASHCFET"/>
<dbReference type="CDD" id="cd00190">
    <property type="entry name" value="Tryp_SPc"/>
    <property type="match status" value="1"/>
</dbReference>
<dbReference type="PROSITE" id="PS50240">
    <property type="entry name" value="TRYPSIN_DOM"/>
    <property type="match status" value="1"/>
</dbReference>
<gene>
    <name evidence="10" type="primary">Prss52</name>
    <name evidence="9" type="ORF">rCG_52155</name>
</gene>
<dbReference type="AlphaFoldDB" id="A6K6H4"/>
<dbReference type="Gene3D" id="2.40.10.10">
    <property type="entry name" value="Trypsin-like serine proteases"/>
    <property type="match status" value="1"/>
</dbReference>
<evidence type="ECO:0000256" key="3">
    <source>
        <dbReference type="ARBA" id="ARBA00022825"/>
    </source>
</evidence>
<proteinExistence type="predicted"/>
<evidence type="ECO:0000313" key="9">
    <source>
        <dbReference type="EMBL" id="EDL85334.1"/>
    </source>
</evidence>
<keyword evidence="1 5" id="KW-0645">Protease</keyword>
<evidence type="ECO:0000256" key="4">
    <source>
        <dbReference type="ARBA" id="ARBA00023157"/>
    </source>
</evidence>
<dbReference type="Pfam" id="PF00089">
    <property type="entry name" value="Trypsin"/>
    <property type="match status" value="1"/>
</dbReference>
<feature type="signal peptide" evidence="7">
    <location>
        <begin position="1"/>
        <end position="26"/>
    </location>
</feature>
<dbReference type="InterPro" id="IPR018114">
    <property type="entry name" value="TRYPSIN_HIS"/>
</dbReference>
<dbReference type="PROSITE" id="PS00134">
    <property type="entry name" value="TRYPSIN_HIS"/>
    <property type="match status" value="1"/>
</dbReference>
<protein>
    <submittedName>
        <fullName evidence="9">RCG52155</fullName>
    </submittedName>
</protein>
<dbReference type="GO" id="GO:0006508">
    <property type="term" value="P:proteolysis"/>
    <property type="evidence" value="ECO:0007669"/>
    <property type="project" value="UniProtKB-KW"/>
</dbReference>
<dbReference type="RefSeq" id="NP_001419997.1">
    <property type="nucleotide sequence ID" value="NM_001433068.1"/>
</dbReference>
<dbReference type="RGD" id="1586868">
    <property type="gene designation" value="Prss52"/>
</dbReference>
<dbReference type="PROSITE" id="PS00135">
    <property type="entry name" value="TRYPSIN_SER"/>
    <property type="match status" value="1"/>
</dbReference>
<dbReference type="PANTHER" id="PTHR24253:SF8">
    <property type="entry name" value="SERINE PROTEASE 52"/>
    <property type="match status" value="1"/>
</dbReference>
<keyword evidence="3 5" id="KW-0720">Serine protease</keyword>
<dbReference type="Proteomes" id="UP000234681">
    <property type="component" value="Chromosome 15"/>
</dbReference>
<keyword evidence="7" id="KW-0732">Signal</keyword>
<evidence type="ECO:0000313" key="10">
    <source>
        <dbReference type="RGD" id="1586868"/>
    </source>
</evidence>
<keyword evidence="6" id="KW-1133">Transmembrane helix</keyword>
<name>A6K6H4_RAT</name>
<dbReference type="SMART" id="SM00020">
    <property type="entry name" value="Tryp_SPc"/>
    <property type="match status" value="1"/>
</dbReference>
<dbReference type="KEGG" id="rno:683422"/>
<keyword evidence="6" id="KW-0812">Transmembrane</keyword>
<feature type="transmembrane region" description="Helical" evidence="6">
    <location>
        <begin position="293"/>
        <end position="311"/>
    </location>
</feature>
<sequence length="312" mass="34929">MKRWKGGTGLLLPLAFLLSWAHSSQAWKCGQGLSTRPLLQENVSAIMGGKPANISEVPWHVGIMNHGTHLCGGSILNEWWVLSASHCFDQINNANLEIRHGRDDLSTKNVKHEKVDKLILHPKFDDWLLDNDIALLLLKSPLNLSINGIPICTSELSDLRIWKNCWVTGWGITNVSGVKVQTTKLQKVQVDLFRWDWCGYVLPLLTKNMLCAGTPDGGMDACQGDSGGALVCNKKRNINTWYQVGIVSWGVGCGKKNLPGVYTKVSPYLKWIRKQTAKAGKPYVYDQDSACPLVLSYWAILFLYFVMFLLTW</sequence>
<reference evidence="9" key="1">
    <citation type="journal article" date="2005" name="Genome Res.">
        <title>Gene and alternative splicing annotation with AIR.</title>
        <authorList>
            <person name="Florea L."/>
            <person name="Di Francesco V."/>
            <person name="Miller J."/>
            <person name="Turner R."/>
            <person name="Yao A."/>
            <person name="Harris M."/>
            <person name="Walenz B."/>
            <person name="Mobarry C."/>
            <person name="Merkulov G.V."/>
            <person name="Charlab R."/>
            <person name="Dew I."/>
            <person name="Deng Z."/>
            <person name="Istrail S."/>
            <person name="Li P."/>
            <person name="Sutton G."/>
        </authorList>
    </citation>
    <scope>NUCLEOTIDE SEQUENCE</scope>
    <source>
        <strain evidence="9">BN</strain>
    </source>
</reference>
<dbReference type="InterPro" id="IPR001314">
    <property type="entry name" value="Peptidase_S1A"/>
</dbReference>
<dbReference type="InterPro" id="IPR009003">
    <property type="entry name" value="Peptidase_S1_PA"/>
</dbReference>
<reference evidence="9" key="2">
    <citation type="submission" date="2005-07" db="EMBL/GenBank/DDBJ databases">
        <authorList>
            <person name="Mural R.J."/>
            <person name="Li P.W."/>
            <person name="Adams M.D."/>
            <person name="Amanatides P.G."/>
            <person name="Baden-Tillson H."/>
            <person name="Barnstead M."/>
            <person name="Chin S.H."/>
            <person name="Dew I."/>
            <person name="Evans C.A."/>
            <person name="Ferriera S."/>
            <person name="Flanigan M."/>
            <person name="Fosler C."/>
            <person name="Glodek A."/>
            <person name="Gu Z."/>
            <person name="Holt R.A."/>
            <person name="Jennings D."/>
            <person name="Kraft C.L."/>
            <person name="Lu F."/>
            <person name="Nguyen T."/>
            <person name="Nusskern D.R."/>
            <person name="Pfannkoch C.M."/>
            <person name="Sitter C."/>
            <person name="Sutton G.G."/>
            <person name="Venter J.C."/>
            <person name="Wang Z."/>
            <person name="Woodage T."/>
            <person name="Zheng X.H."/>
            <person name="Zhong F."/>
        </authorList>
    </citation>
    <scope>NUCLEOTIDE SEQUENCE</scope>
    <source>
        <strain evidence="9">BN</strain>
    </source>
</reference>
<evidence type="ECO:0000256" key="6">
    <source>
        <dbReference type="SAM" id="Phobius"/>
    </source>
</evidence>
<keyword evidence="2 5" id="KW-0378">Hydrolase</keyword>
<dbReference type="GO" id="GO:0004252">
    <property type="term" value="F:serine-type endopeptidase activity"/>
    <property type="evidence" value="ECO:0007669"/>
    <property type="project" value="InterPro"/>
</dbReference>
<feature type="domain" description="Peptidase S1" evidence="8">
    <location>
        <begin position="46"/>
        <end position="277"/>
    </location>
</feature>
<dbReference type="GeneID" id="683422"/>
<dbReference type="SUPFAM" id="SSF50494">
    <property type="entry name" value="Trypsin-like serine proteases"/>
    <property type="match status" value="1"/>
</dbReference>
<evidence type="ECO:0000256" key="2">
    <source>
        <dbReference type="ARBA" id="ARBA00022801"/>
    </source>
</evidence>
<dbReference type="InterPro" id="IPR001254">
    <property type="entry name" value="Trypsin_dom"/>
</dbReference>
<dbReference type="PRINTS" id="PR00722">
    <property type="entry name" value="CHYMOTRYPSIN"/>
</dbReference>
<dbReference type="InterPro" id="IPR033116">
    <property type="entry name" value="TRYPSIN_SER"/>
</dbReference>
<dbReference type="FunFam" id="2.40.10.10:FF:000003">
    <property type="entry name" value="Transmembrane serine protease 3"/>
    <property type="match status" value="1"/>
</dbReference>
<organism evidence="9">
    <name type="scientific">Rattus norvegicus</name>
    <name type="common">Rat</name>
    <dbReference type="NCBI Taxonomy" id="10116"/>
    <lineage>
        <taxon>Eukaryota</taxon>
        <taxon>Metazoa</taxon>
        <taxon>Chordata</taxon>
        <taxon>Craniata</taxon>
        <taxon>Vertebrata</taxon>
        <taxon>Euteleostomi</taxon>
        <taxon>Mammalia</taxon>
        <taxon>Eutheria</taxon>
        <taxon>Euarchontoglires</taxon>
        <taxon>Glires</taxon>
        <taxon>Rodentia</taxon>
        <taxon>Myomorpha</taxon>
        <taxon>Muroidea</taxon>
        <taxon>Muridae</taxon>
        <taxon>Murinae</taxon>
        <taxon>Rattus</taxon>
    </lineage>
</organism>
<evidence type="ECO:0000256" key="7">
    <source>
        <dbReference type="SAM" id="SignalP"/>
    </source>
</evidence>